<dbReference type="InterPro" id="IPR001322">
    <property type="entry name" value="Lamin_tail_dom"/>
</dbReference>
<dbReference type="InterPro" id="IPR013783">
    <property type="entry name" value="Ig-like_fold"/>
</dbReference>
<dbReference type="SUPFAM" id="SSF49265">
    <property type="entry name" value="Fibronectin type III"/>
    <property type="match status" value="1"/>
</dbReference>
<dbReference type="SUPFAM" id="SSF103647">
    <property type="entry name" value="TSP type-3 repeat"/>
    <property type="match status" value="1"/>
</dbReference>
<feature type="compositionally biased region" description="Low complexity" evidence="3">
    <location>
        <begin position="94"/>
        <end position="115"/>
    </location>
</feature>
<dbReference type="PATRIC" id="fig|1618384.3.peg.142"/>
<dbReference type="PROSITE" id="PS51841">
    <property type="entry name" value="LTD"/>
    <property type="match status" value="1"/>
</dbReference>
<feature type="compositionally biased region" description="Polar residues" evidence="3">
    <location>
        <begin position="425"/>
        <end position="437"/>
    </location>
</feature>
<dbReference type="Pfam" id="PF07581">
    <property type="entry name" value="Glug"/>
    <property type="match status" value="1"/>
</dbReference>
<sequence>MRHKKVRKIISLISCFSIFLQTLFPLSLVTPVYAEDSTPSAATEITPTPTVEITPSPTPEPTPTEAISPTPEITPEPIPSPEPTPTAILTPSLEITPEPTPTVEITPEPTPTTEPIADEVLNNSPPAEPEPSPASLPESLTVASDLEQSIAPKPALSTDKSDYFPTEIVHISGTGFTIGESYLLHITSSNMPLVSFETEVLADENGNLSYAYQLDGRYRPAYRIDAVNRSEEIVATVTFTDPPVLSLVINEIDYDQPSSDDSEFIEIKNVSDTSINLDNYALRLINGSDVVTYKLIEFSDVNLNAGDYYVICSDASTVPNCDLNLSSFTIQNGAPDAMVLYDGDFPIDFVSYEGSVPGFTEGTGAVEDDAAYTGRGLSRYSDGYDSGNNSTDFIFSCATPGLSNVNYPDCSNPPADADNDGVPDTTDNCPNSSNPGQEDSDGDGIGNACDNCVSTANADQLDRDADGVGDACDNCMNNANSNQADDDGDGIGNVCDAYYCTATGAEVCGDGIDNDCDGNPDPVCDTTPPVASFISPTPENNTVTTNNDRIFSAEVSDDTLSCKLYYGVVNTATSQVTWSHSYPEDTSGSWTFTSPTGAIYNFADRYPNAGPGGNSWVSPVIYDMSLIFHGLQLNGDWRLTMSDNVGRDSGSISNINLILNGTNYPWSGYAGIWDYHTTIVDIPVSGSGSGLSVLDMTIYDGDGYKYAQVNYNDIPDGNSTYYVECLDGSANSGISESRNLTIDTTAPSGTVLYSNTNWTTDNVTATLTPSEPVTITNNEGSNFYTFSENGTFTFNLTDAAGNTGSVTANVTNVDRTQPDGEITSPSDQDEIYGTQIFDMTVTDTGSGVSPSNINLIESDGVTENVICNGVDNVGVNNYECNWNTANLVDGTYSFYVRAVDNAGNTYTSDSISLSIINDTRPGSVNNPALITSCQEFQNIMSNPDWYYYLSNNIDCTETRDWNSGRGFLPIGNFSGELDGHNYSVKNVFSNAENTGGIFADNGGTIKNINFRNVDISGNGYLGGLTDYNHGTITKVSITGKVVCSYQQCGGIAGMNSGTISQSWTDLDLTGPNYVGSIVGHSYGGQISNCYALGTISSINYSGGVVGLIQDSTVINSYSVTPMSGSSYIGGLIGWLYQNGSYSRSYWDTETSGYDNMCGSTEYNGTVCDETFGQTDAEMKVQANFEGWDFETIWGIDGINNNGYPYFLWQSFDLTPPEITLLGDAVVNITVGDTYTDAGATAFDNEDGDLTPQIVTDNPVDPNTAGSYYIEYNVTDEAGNAAQHKGRTVNVSEKPADEEEESPGPDTSTPLEPYHPPMPTAPVCTEQKPSSAPLLLSAVSTGQNEVTLTWSKSSNPVTYYLVAYGTKSGEMLYGNPNVGGVDSTTFTVKGLSGGKRYYFQVRAGNNCMPGDYSNELSVFVSGITLSGAASNFIEGVLGATTDATPSGSPDAATPSATPTGEVLSDTSTTDTNRDYLWLLLFIPLFFGTKYFLKK</sequence>
<dbReference type="Proteomes" id="UP000034835">
    <property type="component" value="Unassembled WGS sequence"/>
</dbReference>
<keyword evidence="1 4" id="KW-0732">Signal</keyword>
<dbReference type="Gene3D" id="2.60.40.1260">
    <property type="entry name" value="Lamin Tail domain"/>
    <property type="match status" value="1"/>
</dbReference>
<gene>
    <name evidence="7" type="ORF">UW68_C0003G0026</name>
</gene>
<dbReference type="CDD" id="cd00063">
    <property type="entry name" value="FN3"/>
    <property type="match status" value="1"/>
</dbReference>
<accession>A0A0G1JQM6</accession>
<feature type="compositionally biased region" description="Polar residues" evidence="3">
    <location>
        <begin position="1453"/>
        <end position="1467"/>
    </location>
</feature>
<feature type="domain" description="LTD" evidence="6">
    <location>
        <begin position="235"/>
        <end position="376"/>
    </location>
</feature>
<evidence type="ECO:0000259" key="5">
    <source>
        <dbReference type="PROSITE" id="PS50853"/>
    </source>
</evidence>
<proteinExistence type="predicted"/>
<dbReference type="InterPro" id="IPR036415">
    <property type="entry name" value="Lamin_tail_dom_sf"/>
</dbReference>
<comment type="caution">
    <text evidence="7">The sequence shown here is derived from an EMBL/GenBank/DDBJ whole genome shotgun (WGS) entry which is preliminary data.</text>
</comment>
<dbReference type="Gene3D" id="2.60.120.260">
    <property type="entry name" value="Galactose-binding domain-like"/>
    <property type="match status" value="1"/>
</dbReference>
<protein>
    <submittedName>
        <fullName evidence="7">Ig-like protein domain-containing protein</fullName>
    </submittedName>
</protein>
<evidence type="ECO:0000256" key="1">
    <source>
        <dbReference type="ARBA" id="ARBA00022729"/>
    </source>
</evidence>
<dbReference type="EMBL" id="LCJG01000003">
    <property type="protein sequence ID" value="KKT73705.1"/>
    <property type="molecule type" value="Genomic_DNA"/>
</dbReference>
<dbReference type="PANTHER" id="PTHR10199">
    <property type="entry name" value="THROMBOSPONDIN"/>
    <property type="match status" value="1"/>
</dbReference>
<evidence type="ECO:0000256" key="4">
    <source>
        <dbReference type="SAM" id="SignalP"/>
    </source>
</evidence>
<evidence type="ECO:0000256" key="3">
    <source>
        <dbReference type="SAM" id="MobiDB-lite"/>
    </source>
</evidence>
<dbReference type="InterPro" id="IPR011493">
    <property type="entry name" value="GLUG"/>
</dbReference>
<reference evidence="7 8" key="1">
    <citation type="journal article" date="2015" name="Nature">
        <title>rRNA introns, odd ribosomes, and small enigmatic genomes across a large radiation of phyla.</title>
        <authorList>
            <person name="Brown C.T."/>
            <person name="Hug L.A."/>
            <person name="Thomas B.C."/>
            <person name="Sharon I."/>
            <person name="Castelle C.J."/>
            <person name="Singh A."/>
            <person name="Wilkins M.J."/>
            <person name="Williams K.H."/>
            <person name="Banfield J.F."/>
        </authorList>
    </citation>
    <scope>NUCLEOTIDE SEQUENCE [LARGE SCALE GENOMIC DNA]</scope>
</reference>
<feature type="region of interest" description="Disordered" evidence="3">
    <location>
        <begin position="408"/>
        <end position="442"/>
    </location>
</feature>
<dbReference type="Pfam" id="PF02412">
    <property type="entry name" value="TSP_3"/>
    <property type="match status" value="1"/>
</dbReference>
<dbReference type="GO" id="GO:0005509">
    <property type="term" value="F:calcium ion binding"/>
    <property type="evidence" value="ECO:0007669"/>
    <property type="project" value="InterPro"/>
</dbReference>
<keyword evidence="2" id="KW-0106">Calcium</keyword>
<name>A0A0G1JQM6_9BACT</name>
<feature type="compositionally biased region" description="Low complexity" evidence="3">
    <location>
        <begin position="42"/>
        <end position="55"/>
    </location>
</feature>
<dbReference type="STRING" id="1618384.UW68_C0003G0026"/>
<dbReference type="InterPro" id="IPR036116">
    <property type="entry name" value="FN3_sf"/>
</dbReference>
<evidence type="ECO:0000313" key="7">
    <source>
        <dbReference type="EMBL" id="KKT73705.1"/>
    </source>
</evidence>
<dbReference type="Gene3D" id="2.60.40.10">
    <property type="entry name" value="Immunoglobulins"/>
    <property type="match status" value="3"/>
</dbReference>
<feature type="chain" id="PRO_5002538033" evidence="4">
    <location>
        <begin position="35"/>
        <end position="1493"/>
    </location>
</feature>
<dbReference type="InterPro" id="IPR032179">
    <property type="entry name" value="Cry22Aa_Ig-like"/>
</dbReference>
<feature type="region of interest" description="Disordered" evidence="3">
    <location>
        <begin position="37"/>
        <end position="137"/>
    </location>
</feature>
<dbReference type="GO" id="GO:0007155">
    <property type="term" value="P:cell adhesion"/>
    <property type="evidence" value="ECO:0007669"/>
    <property type="project" value="InterPro"/>
</dbReference>
<evidence type="ECO:0000259" key="6">
    <source>
        <dbReference type="PROSITE" id="PS51841"/>
    </source>
</evidence>
<dbReference type="Gene3D" id="2.160.20.110">
    <property type="match status" value="1"/>
</dbReference>
<dbReference type="Pfam" id="PF00041">
    <property type="entry name" value="fn3"/>
    <property type="match status" value="1"/>
</dbReference>
<feature type="region of interest" description="Disordered" evidence="3">
    <location>
        <begin position="1442"/>
        <end position="1467"/>
    </location>
</feature>
<dbReference type="InterPro" id="IPR003367">
    <property type="entry name" value="Thrombospondin_3-like_rpt"/>
</dbReference>
<dbReference type="Pfam" id="PF00932">
    <property type="entry name" value="LTD"/>
    <property type="match status" value="1"/>
</dbReference>
<dbReference type="InterPro" id="IPR028974">
    <property type="entry name" value="TSP_type-3_rpt"/>
</dbReference>
<feature type="signal peptide" evidence="4">
    <location>
        <begin position="1"/>
        <end position="34"/>
    </location>
</feature>
<dbReference type="Pfam" id="PF16403">
    <property type="entry name" value="Bact_surface_Ig-like"/>
    <property type="match status" value="1"/>
</dbReference>
<feature type="region of interest" description="Disordered" evidence="3">
    <location>
        <begin position="1278"/>
        <end position="1328"/>
    </location>
</feature>
<dbReference type="SMART" id="SM00060">
    <property type="entry name" value="FN3"/>
    <property type="match status" value="1"/>
</dbReference>
<feature type="domain" description="Fibronectin type-III" evidence="5">
    <location>
        <begin position="1331"/>
        <end position="1426"/>
    </location>
</feature>
<dbReference type="InterPro" id="IPR003961">
    <property type="entry name" value="FN3_dom"/>
</dbReference>
<feature type="compositionally biased region" description="Pro residues" evidence="3">
    <location>
        <begin position="72"/>
        <end position="84"/>
    </location>
</feature>
<dbReference type="PROSITE" id="PS50853">
    <property type="entry name" value="FN3"/>
    <property type="match status" value="1"/>
</dbReference>
<dbReference type="SUPFAM" id="SSF74853">
    <property type="entry name" value="Lamin A/C globular tail domain"/>
    <property type="match status" value="1"/>
</dbReference>
<evidence type="ECO:0000313" key="8">
    <source>
        <dbReference type="Proteomes" id="UP000034835"/>
    </source>
</evidence>
<evidence type="ECO:0000256" key="2">
    <source>
        <dbReference type="ARBA" id="ARBA00022837"/>
    </source>
</evidence>
<organism evidence="7 8">
    <name type="scientific">Candidatus Collierbacteria bacterium GW2011_GWB1_44_6</name>
    <dbReference type="NCBI Taxonomy" id="1618384"/>
    <lineage>
        <taxon>Bacteria</taxon>
        <taxon>Candidatus Collieribacteriota</taxon>
    </lineage>
</organism>
<dbReference type="Gene3D" id="4.10.1080.10">
    <property type="entry name" value="TSP type-3 repeat"/>
    <property type="match status" value="1"/>
</dbReference>